<evidence type="ECO:0000313" key="2">
    <source>
        <dbReference type="Proteomes" id="UP000323324"/>
    </source>
</evidence>
<dbReference type="AlphaFoldDB" id="A0A8H2QE16"/>
<name>A0A8H2QE16_9FLAO</name>
<sequence>MDDEPVHFKKVVYELKNDTLNLGKMMTDFDINYQETISSPFFIIINPKEKDTITLRTTGLGNRGFNIERYQKIMFKLYLKEMETYRIKYMLPPPPSPNEMKETVMEK</sequence>
<proteinExistence type="predicted"/>
<dbReference type="RefSeq" id="WP_148370913.1">
    <property type="nucleotide sequence ID" value="NZ_VSKM01000020.1"/>
</dbReference>
<organism evidence="1 2">
    <name type="scientific">Bizionia saleffrena</name>
    <dbReference type="NCBI Taxonomy" id="291189"/>
    <lineage>
        <taxon>Bacteria</taxon>
        <taxon>Pseudomonadati</taxon>
        <taxon>Bacteroidota</taxon>
        <taxon>Flavobacteriia</taxon>
        <taxon>Flavobacteriales</taxon>
        <taxon>Flavobacteriaceae</taxon>
        <taxon>Bizionia</taxon>
    </lineage>
</organism>
<accession>A0A8H2QE16</accession>
<reference evidence="1 2" key="1">
    <citation type="submission" date="2019-08" db="EMBL/GenBank/DDBJ databases">
        <title>Genomes of Antarctic Bizionia species.</title>
        <authorList>
            <person name="Bowman J.P."/>
        </authorList>
    </citation>
    <scope>NUCLEOTIDE SEQUENCE [LARGE SCALE GENOMIC DNA]</scope>
    <source>
        <strain evidence="1 2">HFD</strain>
    </source>
</reference>
<dbReference type="EMBL" id="VSKM01000020">
    <property type="protein sequence ID" value="TYB69492.1"/>
    <property type="molecule type" value="Genomic_DNA"/>
</dbReference>
<comment type="caution">
    <text evidence="1">The sequence shown here is derived from an EMBL/GenBank/DDBJ whole genome shotgun (WGS) entry which is preliminary data.</text>
</comment>
<gene>
    <name evidence="1" type="ORF">ES676_13805</name>
</gene>
<evidence type="ECO:0000313" key="1">
    <source>
        <dbReference type="EMBL" id="TYB69492.1"/>
    </source>
</evidence>
<keyword evidence="2" id="KW-1185">Reference proteome</keyword>
<protein>
    <submittedName>
        <fullName evidence="1">Uncharacterized protein</fullName>
    </submittedName>
</protein>
<dbReference type="Proteomes" id="UP000323324">
    <property type="component" value="Unassembled WGS sequence"/>
</dbReference>